<dbReference type="PANTHER" id="PTHR43780:SF2">
    <property type="entry name" value="1-AMINOCYCLOPROPANE-1-CARBOXYLATE DEAMINASE-RELATED"/>
    <property type="match status" value="1"/>
</dbReference>
<protein>
    <submittedName>
        <fullName evidence="4">1-aminocyclopropane-1-carboxylate deaminase</fullName>
    </submittedName>
</protein>
<dbReference type="InterPro" id="IPR036052">
    <property type="entry name" value="TrpB-like_PALP_sf"/>
</dbReference>
<organism evidence="4 5">
    <name type="scientific">Veronia nyctiphanis</name>
    <dbReference type="NCBI Taxonomy" id="1278244"/>
    <lineage>
        <taxon>Bacteria</taxon>
        <taxon>Pseudomonadati</taxon>
        <taxon>Pseudomonadota</taxon>
        <taxon>Gammaproteobacteria</taxon>
        <taxon>Vibrionales</taxon>
        <taxon>Vibrionaceae</taxon>
        <taxon>Veronia</taxon>
    </lineage>
</organism>
<dbReference type="RefSeq" id="WP_129122313.1">
    <property type="nucleotide sequence ID" value="NZ_PEIB01000011.1"/>
</dbReference>
<name>A0A4Q0YSZ8_9GAMM</name>
<comment type="caution">
    <text evidence="4">The sequence shown here is derived from an EMBL/GenBank/DDBJ whole genome shotgun (WGS) entry which is preliminary data.</text>
</comment>
<comment type="similarity">
    <text evidence="2">Belongs to the ACC deaminase/D-cysteine desulfhydrase family.</text>
</comment>
<dbReference type="InterPro" id="IPR027278">
    <property type="entry name" value="ACCD_DCysDesulf"/>
</dbReference>
<sequence>MKLNASPVSEHKIDDLCFYLKRDDLLHPTFSGNKARKFASLLAQSHGDITTVISYGSAQANSLYSLAALAQLKGWRLEFYVDRIPVWLVENPRGNYAAAMSLGADVIDLSKLEGRGDLHPAQYIDAVRQPGPDALIIPEGGRFDFAEEGVKGLAQEIIEWKNSLSLKELNVALPSGTGTTSLYLHKHFADEGVNVLTCACVGGEAYLRQQWRGLAPEMKSFPKILPHRKHHFGKLYREDYLIWQKLKEQTGVEFELLYDPLMWPSLLEQASLRQTPLMYIHQGGLLGNETMLPRYERKFGV</sequence>
<comment type="cofactor">
    <cofactor evidence="1">
        <name>pyridoxal 5'-phosphate</name>
        <dbReference type="ChEBI" id="CHEBI:597326"/>
    </cofactor>
</comment>
<reference evidence="4 5" key="1">
    <citation type="submission" date="2017-10" db="EMBL/GenBank/DDBJ databases">
        <title>Nyctiphanis sp. nov., isolated from the stomach of the euphausiid Nyctiphanes simplex (Hansen, 1911) in the Gulf of California.</title>
        <authorList>
            <person name="Gomez-Gil B."/>
            <person name="Aguilar-Mendez M."/>
            <person name="Lopez-Cortes A."/>
            <person name="Gomez-Gutierrez J."/>
            <person name="Roque A."/>
            <person name="Lang E."/>
            <person name="Gonzalez-Castillo A."/>
        </authorList>
    </citation>
    <scope>NUCLEOTIDE SEQUENCE [LARGE SCALE GENOMIC DNA]</scope>
    <source>
        <strain evidence="4 5">CAIM 600</strain>
    </source>
</reference>
<dbReference type="Proteomes" id="UP000290287">
    <property type="component" value="Unassembled WGS sequence"/>
</dbReference>
<dbReference type="GO" id="GO:0019148">
    <property type="term" value="F:D-cysteine desulfhydrase activity"/>
    <property type="evidence" value="ECO:0007669"/>
    <property type="project" value="TreeGrafter"/>
</dbReference>
<dbReference type="AlphaFoldDB" id="A0A4Q0YSZ8"/>
<evidence type="ECO:0000313" key="5">
    <source>
        <dbReference type="Proteomes" id="UP000290287"/>
    </source>
</evidence>
<dbReference type="OrthoDB" id="9801249at2"/>
<dbReference type="Gene3D" id="3.40.50.1100">
    <property type="match status" value="2"/>
</dbReference>
<evidence type="ECO:0000313" key="4">
    <source>
        <dbReference type="EMBL" id="RXJ73264.1"/>
    </source>
</evidence>
<dbReference type="EMBL" id="PEIB01000011">
    <property type="protein sequence ID" value="RXJ73264.1"/>
    <property type="molecule type" value="Genomic_DNA"/>
</dbReference>
<evidence type="ECO:0000256" key="2">
    <source>
        <dbReference type="ARBA" id="ARBA00008639"/>
    </source>
</evidence>
<keyword evidence="3" id="KW-0663">Pyridoxal phosphate</keyword>
<evidence type="ECO:0000256" key="3">
    <source>
        <dbReference type="ARBA" id="ARBA00022898"/>
    </source>
</evidence>
<dbReference type="SUPFAM" id="SSF53686">
    <property type="entry name" value="Tryptophan synthase beta subunit-like PLP-dependent enzymes"/>
    <property type="match status" value="1"/>
</dbReference>
<evidence type="ECO:0000256" key="1">
    <source>
        <dbReference type="ARBA" id="ARBA00001933"/>
    </source>
</evidence>
<keyword evidence="5" id="KW-1185">Reference proteome</keyword>
<dbReference type="PANTHER" id="PTHR43780">
    <property type="entry name" value="1-AMINOCYCLOPROPANE-1-CARBOXYLATE DEAMINASE-RELATED"/>
    <property type="match status" value="1"/>
</dbReference>
<accession>A0A4Q0YSZ8</accession>
<gene>
    <name evidence="4" type="ORF">CS022_11080</name>
</gene>
<proteinExistence type="inferred from homology"/>